<dbReference type="InterPro" id="IPR010921">
    <property type="entry name" value="Trp_repressor/repl_initiator"/>
</dbReference>
<protein>
    <submittedName>
        <fullName evidence="1">DUF1153 domain-containing protein</fullName>
    </submittedName>
</protein>
<keyword evidence="2" id="KW-1185">Reference proteome</keyword>
<dbReference type="GO" id="GO:0043565">
    <property type="term" value="F:sequence-specific DNA binding"/>
    <property type="evidence" value="ECO:0007669"/>
    <property type="project" value="InterPro"/>
</dbReference>
<dbReference type="InterPro" id="IPR036388">
    <property type="entry name" value="WH-like_DNA-bd_sf"/>
</dbReference>
<dbReference type="AlphaFoldDB" id="A0A844HIV5"/>
<dbReference type="SUPFAM" id="SSF48295">
    <property type="entry name" value="TrpR-like"/>
    <property type="match status" value="1"/>
</dbReference>
<sequence length="91" mass="10253">MFVKKSRGPRTAVLPDGTILSLADLPDPGMRWVASRKAVVVAAVKHGLLSRSEVIERYDLSEEEFASWVHAIERHGRDALKITQLQKFKQL</sequence>
<reference evidence="1 2" key="1">
    <citation type="submission" date="2019-11" db="EMBL/GenBank/DDBJ databases">
        <authorList>
            <person name="Dong K."/>
        </authorList>
    </citation>
    <scope>NUCLEOTIDE SEQUENCE [LARGE SCALE GENOMIC DNA]</scope>
    <source>
        <strain evidence="1 2">NBRC 112902</strain>
    </source>
</reference>
<dbReference type="Gene3D" id="1.10.10.10">
    <property type="entry name" value="Winged helix-like DNA-binding domain superfamily/Winged helix DNA-binding domain"/>
    <property type="match status" value="1"/>
</dbReference>
<proteinExistence type="predicted"/>
<evidence type="ECO:0000313" key="1">
    <source>
        <dbReference type="EMBL" id="MTH57731.1"/>
    </source>
</evidence>
<accession>A0A844HIV5</accession>
<dbReference type="OrthoDB" id="9796775at2"/>
<dbReference type="EMBL" id="WMIG01000001">
    <property type="protein sequence ID" value="MTH57731.1"/>
    <property type="molecule type" value="Genomic_DNA"/>
</dbReference>
<dbReference type="Proteomes" id="UP000449846">
    <property type="component" value="Unassembled WGS sequence"/>
</dbReference>
<gene>
    <name evidence="1" type="ORF">GL300_00740</name>
</gene>
<organism evidence="1 2">
    <name type="scientific">Paracoccus litorisediminis</name>
    <dbReference type="NCBI Taxonomy" id="2006130"/>
    <lineage>
        <taxon>Bacteria</taxon>
        <taxon>Pseudomonadati</taxon>
        <taxon>Pseudomonadota</taxon>
        <taxon>Alphaproteobacteria</taxon>
        <taxon>Rhodobacterales</taxon>
        <taxon>Paracoccaceae</taxon>
        <taxon>Paracoccus</taxon>
    </lineage>
</organism>
<comment type="caution">
    <text evidence="1">The sequence shown here is derived from an EMBL/GenBank/DDBJ whole genome shotgun (WGS) entry which is preliminary data.</text>
</comment>
<dbReference type="InterPro" id="IPR009534">
    <property type="entry name" value="DUF1153"/>
</dbReference>
<name>A0A844HIV5_9RHOB</name>
<evidence type="ECO:0000313" key="2">
    <source>
        <dbReference type="Proteomes" id="UP000449846"/>
    </source>
</evidence>
<dbReference type="RefSeq" id="WP_155037673.1">
    <property type="nucleotide sequence ID" value="NZ_JBHGCD010000006.1"/>
</dbReference>
<dbReference type="Pfam" id="PF06627">
    <property type="entry name" value="DUF1153"/>
    <property type="match status" value="1"/>
</dbReference>